<organism evidence="1 2">
    <name type="scientific">Zootermopsis nevadensis</name>
    <name type="common">Dampwood termite</name>
    <dbReference type="NCBI Taxonomy" id="136037"/>
    <lineage>
        <taxon>Eukaryota</taxon>
        <taxon>Metazoa</taxon>
        <taxon>Ecdysozoa</taxon>
        <taxon>Arthropoda</taxon>
        <taxon>Hexapoda</taxon>
        <taxon>Insecta</taxon>
        <taxon>Pterygota</taxon>
        <taxon>Neoptera</taxon>
        <taxon>Polyneoptera</taxon>
        <taxon>Dictyoptera</taxon>
        <taxon>Blattodea</taxon>
        <taxon>Blattoidea</taxon>
        <taxon>Termitoidae</taxon>
        <taxon>Termopsidae</taxon>
        <taxon>Zootermopsis</taxon>
    </lineage>
</organism>
<evidence type="ECO:0000313" key="2">
    <source>
        <dbReference type="Proteomes" id="UP000027135"/>
    </source>
</evidence>
<reference evidence="1 2" key="1">
    <citation type="journal article" date="2014" name="Nat. Commun.">
        <title>Molecular traces of alternative social organization in a termite genome.</title>
        <authorList>
            <person name="Terrapon N."/>
            <person name="Li C."/>
            <person name="Robertson H.M."/>
            <person name="Ji L."/>
            <person name="Meng X."/>
            <person name="Booth W."/>
            <person name="Chen Z."/>
            <person name="Childers C.P."/>
            <person name="Glastad K.M."/>
            <person name="Gokhale K."/>
            <person name="Gowin J."/>
            <person name="Gronenberg W."/>
            <person name="Hermansen R.A."/>
            <person name="Hu H."/>
            <person name="Hunt B.G."/>
            <person name="Huylmans A.K."/>
            <person name="Khalil S.M."/>
            <person name="Mitchell R.D."/>
            <person name="Munoz-Torres M.C."/>
            <person name="Mustard J.A."/>
            <person name="Pan H."/>
            <person name="Reese J.T."/>
            <person name="Scharf M.E."/>
            <person name="Sun F."/>
            <person name="Vogel H."/>
            <person name="Xiao J."/>
            <person name="Yang W."/>
            <person name="Yang Z."/>
            <person name="Yang Z."/>
            <person name="Zhou J."/>
            <person name="Zhu J."/>
            <person name="Brent C.S."/>
            <person name="Elsik C.G."/>
            <person name="Goodisman M.A."/>
            <person name="Liberles D.A."/>
            <person name="Roe R.M."/>
            <person name="Vargo E.L."/>
            <person name="Vilcinskas A."/>
            <person name="Wang J."/>
            <person name="Bornberg-Bauer E."/>
            <person name="Korb J."/>
            <person name="Zhang G."/>
            <person name="Liebig J."/>
        </authorList>
    </citation>
    <scope>NUCLEOTIDE SEQUENCE [LARGE SCALE GENOMIC DNA]</scope>
    <source>
        <tissue evidence="1">Whole organism</tissue>
    </source>
</reference>
<proteinExistence type="predicted"/>
<dbReference type="AlphaFoldDB" id="A0A067QSY0"/>
<evidence type="ECO:0000313" key="1">
    <source>
        <dbReference type="EMBL" id="KDR12993.1"/>
    </source>
</evidence>
<gene>
    <name evidence="1" type="ORF">L798_13199</name>
</gene>
<sequence length="51" mass="6268">MKMLLLLRRKQEWPDLDTTTKCHESHCRRHIGDVWVPQPMARNKLTYQSYR</sequence>
<dbReference type="Proteomes" id="UP000027135">
    <property type="component" value="Unassembled WGS sequence"/>
</dbReference>
<accession>A0A067QSY0</accession>
<dbReference type="InParanoid" id="A0A067QSY0"/>
<dbReference type="EMBL" id="KK852980">
    <property type="protein sequence ID" value="KDR12993.1"/>
    <property type="molecule type" value="Genomic_DNA"/>
</dbReference>
<keyword evidence="2" id="KW-1185">Reference proteome</keyword>
<name>A0A067QSY0_ZOONE</name>
<protein>
    <submittedName>
        <fullName evidence="1">Uncharacterized protein</fullName>
    </submittedName>
</protein>